<sequence>MSREDAVRQSTIGGAQFPWLPGEVGEWLVPRFAEWDSGRAADEGVSDPGAAAARAASADAAGIPDPDREELDHIVPSGFAALIRVLHPFTRTRPVHGNWAEYEALLSDPSTARIPETIEENAGWKQTASALGNSEAFGPAALSWRLAGAAWGEQLDAVDAEGWRYSEPADGSLSEGVLERVAAVLAARTSTPGQGVAAIWDGYGGLVSAQGVGFFAFAPLPRTPTWLSRIGARAYSRLAAFAIRRKIFGTEPAIRAALFPRAEQAPGSGYLSREAATGSRLELPGRDYICFAAGIADFRTPRWKVRAPWLGPDGYREESPQTPNLIWPRGREWVLVSEIDLDSTLIACSRDAADALLAAPGIEAVEITRDTALWEDS</sequence>
<accession>A0A934QDL9</accession>
<gene>
    <name evidence="2" type="ORF">JD292_07290</name>
</gene>
<dbReference type="RefSeq" id="WP_200132086.1">
    <property type="nucleotide sequence ID" value="NZ_JAEHOI010000006.1"/>
</dbReference>
<feature type="compositionally biased region" description="Low complexity" evidence="1">
    <location>
        <begin position="50"/>
        <end position="61"/>
    </location>
</feature>
<protein>
    <submittedName>
        <fullName evidence="2">Uncharacterized protein</fullName>
    </submittedName>
</protein>
<reference evidence="2" key="1">
    <citation type="submission" date="2020-12" db="EMBL/GenBank/DDBJ databases">
        <title>Leucobacter sp. CAS2, isolated from Chromium sludge.</title>
        <authorList>
            <person name="Xu Z."/>
        </authorList>
    </citation>
    <scope>NUCLEOTIDE SEQUENCE</scope>
    <source>
        <strain evidence="2">CSA2</strain>
    </source>
</reference>
<evidence type="ECO:0000313" key="3">
    <source>
        <dbReference type="Proteomes" id="UP000618733"/>
    </source>
</evidence>
<evidence type="ECO:0000256" key="1">
    <source>
        <dbReference type="SAM" id="MobiDB-lite"/>
    </source>
</evidence>
<proteinExistence type="predicted"/>
<dbReference type="AlphaFoldDB" id="A0A934QDL9"/>
<name>A0A934QDL9_9MICO</name>
<feature type="region of interest" description="Disordered" evidence="1">
    <location>
        <begin position="39"/>
        <end position="68"/>
    </location>
</feature>
<organism evidence="2 3">
    <name type="scientific">Leucobacter edaphi</name>
    <dbReference type="NCBI Taxonomy" id="2796472"/>
    <lineage>
        <taxon>Bacteria</taxon>
        <taxon>Bacillati</taxon>
        <taxon>Actinomycetota</taxon>
        <taxon>Actinomycetes</taxon>
        <taxon>Micrococcales</taxon>
        <taxon>Microbacteriaceae</taxon>
        <taxon>Leucobacter</taxon>
    </lineage>
</organism>
<evidence type="ECO:0000313" key="2">
    <source>
        <dbReference type="EMBL" id="MBK0421876.1"/>
    </source>
</evidence>
<dbReference type="Proteomes" id="UP000618733">
    <property type="component" value="Unassembled WGS sequence"/>
</dbReference>
<keyword evidence="3" id="KW-1185">Reference proteome</keyword>
<comment type="caution">
    <text evidence="2">The sequence shown here is derived from an EMBL/GenBank/DDBJ whole genome shotgun (WGS) entry which is preliminary data.</text>
</comment>
<dbReference type="EMBL" id="JAEHOI010000006">
    <property type="protein sequence ID" value="MBK0421876.1"/>
    <property type="molecule type" value="Genomic_DNA"/>
</dbReference>